<name>A0A1Y2EY27_9BASI</name>
<dbReference type="EMBL" id="MCGR01000034">
    <property type="protein sequence ID" value="ORY76522.1"/>
    <property type="molecule type" value="Genomic_DNA"/>
</dbReference>
<feature type="compositionally biased region" description="Low complexity" evidence="1">
    <location>
        <begin position="24"/>
        <end position="38"/>
    </location>
</feature>
<feature type="compositionally biased region" description="Basic residues" evidence="1">
    <location>
        <begin position="135"/>
        <end position="145"/>
    </location>
</feature>
<evidence type="ECO:0000313" key="3">
    <source>
        <dbReference type="Proteomes" id="UP000193467"/>
    </source>
</evidence>
<feature type="compositionally biased region" description="Low complexity" evidence="1">
    <location>
        <begin position="1"/>
        <end position="16"/>
    </location>
</feature>
<accession>A0A1Y2EY27</accession>
<dbReference type="Proteomes" id="UP000193467">
    <property type="component" value="Unassembled WGS sequence"/>
</dbReference>
<keyword evidence="3" id="KW-1185">Reference proteome</keyword>
<proteinExistence type="predicted"/>
<gene>
    <name evidence="2" type="ORF">BCR35DRAFT_120191</name>
</gene>
<evidence type="ECO:0000313" key="2">
    <source>
        <dbReference type="EMBL" id="ORY76522.1"/>
    </source>
</evidence>
<protein>
    <submittedName>
        <fullName evidence="2">Uncharacterized protein</fullName>
    </submittedName>
</protein>
<dbReference type="InParanoid" id="A0A1Y2EY27"/>
<organism evidence="2 3">
    <name type="scientific">Leucosporidium creatinivorum</name>
    <dbReference type="NCBI Taxonomy" id="106004"/>
    <lineage>
        <taxon>Eukaryota</taxon>
        <taxon>Fungi</taxon>
        <taxon>Dikarya</taxon>
        <taxon>Basidiomycota</taxon>
        <taxon>Pucciniomycotina</taxon>
        <taxon>Microbotryomycetes</taxon>
        <taxon>Leucosporidiales</taxon>
        <taxon>Leucosporidium</taxon>
    </lineage>
</organism>
<sequence length="171" mass="18044">MSQQQAQSKARSSAPPAEVPSHRTTTTSTSTTASTSTSNGPFPPFLTSRPSTSPQHLPPLPPLPPLPNIHPTARLYHEGKLPEEGGGGGGLRPPFFGLGEAQGTAEGSRETSADQDGGEEGGGESEVGTPGPAGRRARGREKPRHPLNPGEEGGRPRRGVRRLRWRKVRRG</sequence>
<reference evidence="2 3" key="1">
    <citation type="submission" date="2016-07" db="EMBL/GenBank/DDBJ databases">
        <title>Pervasive Adenine N6-methylation of Active Genes in Fungi.</title>
        <authorList>
            <consortium name="DOE Joint Genome Institute"/>
            <person name="Mondo S.J."/>
            <person name="Dannebaum R.O."/>
            <person name="Kuo R.C."/>
            <person name="Labutti K."/>
            <person name="Haridas S."/>
            <person name="Kuo A."/>
            <person name="Salamov A."/>
            <person name="Ahrendt S.R."/>
            <person name="Lipzen A."/>
            <person name="Sullivan W."/>
            <person name="Andreopoulos W.B."/>
            <person name="Clum A."/>
            <person name="Lindquist E."/>
            <person name="Daum C."/>
            <person name="Ramamoorthy G.K."/>
            <person name="Gryganskyi A."/>
            <person name="Culley D."/>
            <person name="Magnuson J.K."/>
            <person name="James T.Y."/>
            <person name="O'Malley M.A."/>
            <person name="Stajich J.E."/>
            <person name="Spatafora J.W."/>
            <person name="Visel A."/>
            <person name="Grigoriev I.V."/>
        </authorList>
    </citation>
    <scope>NUCLEOTIDE SEQUENCE [LARGE SCALE GENOMIC DNA]</scope>
    <source>
        <strain evidence="2 3">62-1032</strain>
    </source>
</reference>
<feature type="region of interest" description="Disordered" evidence="1">
    <location>
        <begin position="1"/>
        <end position="171"/>
    </location>
</feature>
<feature type="compositionally biased region" description="Pro residues" evidence="1">
    <location>
        <begin position="56"/>
        <end position="68"/>
    </location>
</feature>
<feature type="compositionally biased region" description="Basic residues" evidence="1">
    <location>
        <begin position="156"/>
        <end position="171"/>
    </location>
</feature>
<dbReference type="AlphaFoldDB" id="A0A1Y2EY27"/>
<comment type="caution">
    <text evidence="2">The sequence shown here is derived from an EMBL/GenBank/DDBJ whole genome shotgun (WGS) entry which is preliminary data.</text>
</comment>
<evidence type="ECO:0000256" key="1">
    <source>
        <dbReference type="SAM" id="MobiDB-lite"/>
    </source>
</evidence>